<organism evidence="1">
    <name type="scientific">Siphoviridae sp. ctX5W26</name>
    <dbReference type="NCBI Taxonomy" id="2825540"/>
    <lineage>
        <taxon>Viruses</taxon>
        <taxon>Duplodnaviria</taxon>
        <taxon>Heunggongvirae</taxon>
        <taxon>Uroviricota</taxon>
        <taxon>Caudoviricetes</taxon>
    </lineage>
</organism>
<dbReference type="EMBL" id="BK016076">
    <property type="protein sequence ID" value="DAF92918.1"/>
    <property type="molecule type" value="Genomic_DNA"/>
</dbReference>
<name>A0A8S5UEW1_9CAUD</name>
<accession>A0A8S5UEW1</accession>
<proteinExistence type="predicted"/>
<sequence>MICNRRYRTPVRYQQPSNLLDYIITDLCIR</sequence>
<evidence type="ECO:0000313" key="1">
    <source>
        <dbReference type="EMBL" id="DAF92918.1"/>
    </source>
</evidence>
<reference evidence="1" key="1">
    <citation type="journal article" date="2021" name="Proc. Natl. Acad. Sci. U.S.A.">
        <title>A Catalog of Tens of Thousands of Viruses from Human Metagenomes Reveals Hidden Associations with Chronic Diseases.</title>
        <authorList>
            <person name="Tisza M.J."/>
            <person name="Buck C.B."/>
        </authorList>
    </citation>
    <scope>NUCLEOTIDE SEQUENCE</scope>
    <source>
        <strain evidence="1">CtX5W26</strain>
    </source>
</reference>
<protein>
    <submittedName>
        <fullName evidence="1">Uncharacterized protein</fullName>
    </submittedName>
</protein>